<dbReference type="EMBL" id="CAJVQB010019534">
    <property type="protein sequence ID" value="CAG8791459.1"/>
    <property type="molecule type" value="Genomic_DNA"/>
</dbReference>
<evidence type="ECO:0000256" key="7">
    <source>
        <dbReference type="SAM" id="MobiDB-lite"/>
    </source>
</evidence>
<accession>A0ABN7VPP9</accession>
<evidence type="ECO:0000256" key="4">
    <source>
        <dbReference type="ARBA" id="ARBA00022692"/>
    </source>
</evidence>
<dbReference type="Gene3D" id="1.20.1420.30">
    <property type="entry name" value="NCX, central ion-binding region"/>
    <property type="match status" value="1"/>
</dbReference>
<gene>
    <name evidence="9" type="ORF">GMARGA_LOCUS21299</name>
</gene>
<keyword evidence="6" id="KW-0472">Membrane</keyword>
<evidence type="ECO:0000259" key="8">
    <source>
        <dbReference type="Pfam" id="PF01699"/>
    </source>
</evidence>
<evidence type="ECO:0000256" key="3">
    <source>
        <dbReference type="ARBA" id="ARBA00022448"/>
    </source>
</evidence>
<comment type="similarity">
    <text evidence="2">Belongs to the Ca(2+):cation antiporter (CaCA) (TC 2.A.19) family.</text>
</comment>
<comment type="caution">
    <text evidence="9">The sequence shown here is derived from an EMBL/GenBank/DDBJ whole genome shotgun (WGS) entry which is preliminary data.</text>
</comment>
<feature type="non-terminal residue" evidence="9">
    <location>
        <position position="1"/>
    </location>
</feature>
<protein>
    <submittedName>
        <fullName evidence="9">30900_t:CDS:1</fullName>
    </submittedName>
</protein>
<dbReference type="InterPro" id="IPR004837">
    <property type="entry name" value="NaCa_Exmemb"/>
</dbReference>
<dbReference type="PANTHER" id="PTHR12266">
    <property type="entry name" value="NA+/CA2+ K+ INDEPENDENT EXCHANGER"/>
    <property type="match status" value="1"/>
</dbReference>
<dbReference type="InterPro" id="IPR051359">
    <property type="entry name" value="CaCA_antiporter"/>
</dbReference>
<keyword evidence="3" id="KW-0813">Transport</keyword>
<evidence type="ECO:0000256" key="2">
    <source>
        <dbReference type="ARBA" id="ARBA00008170"/>
    </source>
</evidence>
<reference evidence="9 10" key="1">
    <citation type="submission" date="2021-06" db="EMBL/GenBank/DDBJ databases">
        <authorList>
            <person name="Kallberg Y."/>
            <person name="Tangrot J."/>
            <person name="Rosling A."/>
        </authorList>
    </citation>
    <scope>NUCLEOTIDE SEQUENCE [LARGE SCALE GENOMIC DNA]</scope>
    <source>
        <strain evidence="9 10">120-4 pot B 10/14</strain>
    </source>
</reference>
<keyword evidence="5" id="KW-1133">Transmembrane helix</keyword>
<evidence type="ECO:0000313" key="10">
    <source>
        <dbReference type="Proteomes" id="UP000789901"/>
    </source>
</evidence>
<evidence type="ECO:0000256" key="6">
    <source>
        <dbReference type="ARBA" id="ARBA00023136"/>
    </source>
</evidence>
<feature type="domain" description="Sodium/calcium exchanger membrane region" evidence="8">
    <location>
        <begin position="2"/>
        <end position="69"/>
    </location>
</feature>
<evidence type="ECO:0000256" key="1">
    <source>
        <dbReference type="ARBA" id="ARBA00004141"/>
    </source>
</evidence>
<proteinExistence type="inferred from homology"/>
<name>A0ABN7VPP9_GIGMA</name>
<dbReference type="PANTHER" id="PTHR12266:SF0">
    <property type="entry name" value="MITOCHONDRIAL SODIUM_CALCIUM EXCHANGER PROTEIN"/>
    <property type="match status" value="1"/>
</dbReference>
<evidence type="ECO:0000313" key="9">
    <source>
        <dbReference type="EMBL" id="CAG8791459.1"/>
    </source>
</evidence>
<feature type="compositionally biased region" description="Polar residues" evidence="7">
    <location>
        <begin position="132"/>
        <end position="156"/>
    </location>
</feature>
<comment type="subcellular location">
    <subcellularLocation>
        <location evidence="1">Membrane</location>
        <topology evidence="1">Multi-pass membrane protein</topology>
    </subcellularLocation>
</comment>
<keyword evidence="10" id="KW-1185">Reference proteome</keyword>
<sequence length="172" mass="18863">VAASDFFCPNLSTIAFKLKLSESVAGVTFLAFGNGSPDLFSTFSAMTHESGPLAIGELIGAANFITSVVADVKTSEEFENRDAYGYESYDEMELLLQGGERSPNYTNRSIPSITLPPLLPYDHFERLPRSPNSFTSTNDVIDQSKHQLNSSTSSARPMTINRRPSLFRAIEV</sequence>
<feature type="region of interest" description="Disordered" evidence="7">
    <location>
        <begin position="132"/>
        <end position="160"/>
    </location>
</feature>
<organism evidence="9 10">
    <name type="scientific">Gigaspora margarita</name>
    <dbReference type="NCBI Taxonomy" id="4874"/>
    <lineage>
        <taxon>Eukaryota</taxon>
        <taxon>Fungi</taxon>
        <taxon>Fungi incertae sedis</taxon>
        <taxon>Mucoromycota</taxon>
        <taxon>Glomeromycotina</taxon>
        <taxon>Glomeromycetes</taxon>
        <taxon>Diversisporales</taxon>
        <taxon>Gigasporaceae</taxon>
        <taxon>Gigaspora</taxon>
    </lineage>
</organism>
<dbReference type="Proteomes" id="UP000789901">
    <property type="component" value="Unassembled WGS sequence"/>
</dbReference>
<keyword evidence="4" id="KW-0812">Transmembrane</keyword>
<dbReference type="Pfam" id="PF01699">
    <property type="entry name" value="Na_Ca_ex"/>
    <property type="match status" value="1"/>
</dbReference>
<evidence type="ECO:0000256" key="5">
    <source>
        <dbReference type="ARBA" id="ARBA00022989"/>
    </source>
</evidence>
<dbReference type="InterPro" id="IPR044880">
    <property type="entry name" value="NCX_ion-bd_dom_sf"/>
</dbReference>